<evidence type="ECO:0000256" key="1">
    <source>
        <dbReference type="SAM" id="Phobius"/>
    </source>
</evidence>
<dbReference type="AlphaFoldDB" id="A0ABD6CH84"/>
<dbReference type="Proteomes" id="UP001597119">
    <property type="component" value="Unassembled WGS sequence"/>
</dbReference>
<reference evidence="2 3" key="1">
    <citation type="journal article" date="2019" name="Int. J. Syst. Evol. Microbiol.">
        <title>The Global Catalogue of Microorganisms (GCM) 10K type strain sequencing project: providing services to taxonomists for standard genome sequencing and annotation.</title>
        <authorList>
            <consortium name="The Broad Institute Genomics Platform"/>
            <consortium name="The Broad Institute Genome Sequencing Center for Infectious Disease"/>
            <person name="Wu L."/>
            <person name="Ma J."/>
        </authorList>
    </citation>
    <scope>NUCLEOTIDE SEQUENCE [LARGE SCALE GENOMIC DNA]</scope>
    <source>
        <strain evidence="2 3">CGMCC 1.12125</strain>
    </source>
</reference>
<accession>A0ABD6CH84</accession>
<evidence type="ECO:0000313" key="2">
    <source>
        <dbReference type="EMBL" id="MFD1588773.1"/>
    </source>
</evidence>
<feature type="transmembrane region" description="Helical" evidence="1">
    <location>
        <begin position="48"/>
        <end position="72"/>
    </location>
</feature>
<dbReference type="EMBL" id="JBHUDJ010000014">
    <property type="protein sequence ID" value="MFD1588773.1"/>
    <property type="molecule type" value="Genomic_DNA"/>
</dbReference>
<evidence type="ECO:0000313" key="3">
    <source>
        <dbReference type="Proteomes" id="UP001597119"/>
    </source>
</evidence>
<keyword evidence="3" id="KW-1185">Reference proteome</keyword>
<comment type="caution">
    <text evidence="2">The sequence shown here is derived from an EMBL/GenBank/DDBJ whole genome shotgun (WGS) entry which is preliminary data.</text>
</comment>
<feature type="transmembrane region" description="Helical" evidence="1">
    <location>
        <begin position="84"/>
        <end position="111"/>
    </location>
</feature>
<protein>
    <submittedName>
        <fullName evidence="2">DUF5518 domain-containing protein</fullName>
    </submittedName>
</protein>
<name>A0ABD6CH84_9EURY</name>
<proteinExistence type="predicted"/>
<sequence length="125" mass="12402">MGEGDTGMNALVGAAVTVLATFTGFAPLLGGAVAGYLNRRDGVKAGALSGVIASIPILVVATFIFGGILAFMPFSGGMMGPGPGFAGAMGIVAVTFGLGSFLLYTVGLGALGGYLGEYLYREDVI</sequence>
<keyword evidence="1" id="KW-0472">Membrane</keyword>
<dbReference type="Pfam" id="PF17647">
    <property type="entry name" value="DUF5518"/>
    <property type="match status" value="1"/>
</dbReference>
<feature type="transmembrane region" description="Helical" evidence="1">
    <location>
        <begin position="12"/>
        <end position="36"/>
    </location>
</feature>
<gene>
    <name evidence="2" type="ORF">ACFR9U_17485</name>
</gene>
<dbReference type="RefSeq" id="WP_247378430.1">
    <property type="nucleotide sequence ID" value="NZ_JALLGV010000005.1"/>
</dbReference>
<keyword evidence="1" id="KW-1133">Transmembrane helix</keyword>
<keyword evidence="1" id="KW-0812">Transmembrane</keyword>
<organism evidence="2 3">
    <name type="scientific">Halorientalis brevis</name>
    <dbReference type="NCBI Taxonomy" id="1126241"/>
    <lineage>
        <taxon>Archaea</taxon>
        <taxon>Methanobacteriati</taxon>
        <taxon>Methanobacteriota</taxon>
        <taxon>Stenosarchaea group</taxon>
        <taxon>Halobacteria</taxon>
        <taxon>Halobacteriales</taxon>
        <taxon>Haloarculaceae</taxon>
        <taxon>Halorientalis</taxon>
    </lineage>
</organism>
<dbReference type="InterPro" id="IPR040493">
    <property type="entry name" value="DUF5518"/>
</dbReference>